<organism evidence="1 2">
    <name type="scientific">Candidatus Mycoplasma haematohominis</name>
    <dbReference type="NCBI Taxonomy" id="1494318"/>
    <lineage>
        <taxon>Bacteria</taxon>
        <taxon>Bacillati</taxon>
        <taxon>Mycoplasmatota</taxon>
        <taxon>Mollicutes</taxon>
        <taxon>Mycoplasmataceae</taxon>
        <taxon>Mycoplasma</taxon>
    </lineage>
</organism>
<name>A0A478FPC3_9MOLU</name>
<proteinExistence type="predicted"/>
<comment type="caution">
    <text evidence="1">The sequence shown here is derived from an EMBL/GenBank/DDBJ whole genome shotgun (WGS) entry which is preliminary data.</text>
</comment>
<reference evidence="1 2" key="1">
    <citation type="submission" date="2019-01" db="EMBL/GenBank/DDBJ databases">
        <title>Draft genome sequences of Candidatus Mycoplasma haemohominis SWG34-3 identified from a patient with pyrexia, anemia and liver dysfunction.</title>
        <authorList>
            <person name="Sekizuka T."/>
            <person name="Hattori N."/>
            <person name="Katano H."/>
            <person name="Takuma T."/>
            <person name="Ito T."/>
            <person name="Arai N."/>
            <person name="Yanai R."/>
            <person name="Ishii S."/>
            <person name="Miura Y."/>
            <person name="Tokunaga T."/>
            <person name="Watanabe H."/>
            <person name="Nomura N."/>
            <person name="Eguchi J."/>
            <person name="Arai T."/>
            <person name="Hasegawa H."/>
            <person name="Nakamaki T."/>
            <person name="Wakita T."/>
            <person name="Niki Y."/>
            <person name="Kuroda M."/>
        </authorList>
    </citation>
    <scope>NUCLEOTIDE SEQUENCE [LARGE SCALE GENOMIC DNA]</scope>
    <source>
        <strain evidence="1">SWG34-3</strain>
    </source>
</reference>
<protein>
    <submittedName>
        <fullName evidence="1">Uncharacterized protein</fullName>
    </submittedName>
</protein>
<evidence type="ECO:0000313" key="2">
    <source>
        <dbReference type="Proteomes" id="UP000324831"/>
    </source>
</evidence>
<dbReference type="AlphaFoldDB" id="A0A478FPC3"/>
<gene>
    <name evidence="1" type="ORF">MHSWG343_02130</name>
</gene>
<dbReference type="Proteomes" id="UP000324831">
    <property type="component" value="Unassembled WGS sequence"/>
</dbReference>
<evidence type="ECO:0000313" key="1">
    <source>
        <dbReference type="EMBL" id="GCE63228.1"/>
    </source>
</evidence>
<accession>A0A478FPC3</accession>
<sequence length="415" mass="48881">MDFFIRRKPFIFVQELSKVENTKELLVSKLTFLSKQIKLTFESIHKSELVIPQFATTSVFSLDLQVKILNSLIHLVNAGHLEWAFLTTFKVKDTRPYILGEIKGNSFILDTGRIQKESDLFFFRLLKLNILDVKSWMHLNRLSIFDECIGIGKINDSSYYSYKNELLVEPLEDLKIFQTSLNEMEKDFKVNFFGRPLLLKKPEPVLWKLLHITDELNNRDLVISTVKFNRFQYDNLRSNKSLLKLPKKQCEIFIESISKLNSFSKLYQAMEEYKLFDESGKNIAPLFKCYLEFFLSQNGLLLRSDNVDYSKYSIYEKFMNALKWLEVVLFICENDINFVPKGQESNVFKDRFVEACKIELSILLDQPSIRYIMTYSLSFVTMLLNVINQIKSTEAYKKYYVVTMNKYFENICFVG</sequence>
<dbReference type="EMBL" id="BIMN01000001">
    <property type="protein sequence ID" value="GCE63228.1"/>
    <property type="molecule type" value="Genomic_DNA"/>
</dbReference>